<dbReference type="NCBIfam" id="NF033563">
    <property type="entry name" value="transpos_IS30"/>
    <property type="match status" value="1"/>
</dbReference>
<dbReference type="InterPro" id="IPR025246">
    <property type="entry name" value="IS30-like_HTH"/>
</dbReference>
<evidence type="ECO:0000256" key="2">
    <source>
        <dbReference type="SAM" id="MobiDB-lite"/>
    </source>
</evidence>
<evidence type="ECO:0000313" key="4">
    <source>
        <dbReference type="EMBL" id="TDT29043.1"/>
    </source>
</evidence>
<dbReference type="Pfam" id="PF13936">
    <property type="entry name" value="HTH_38"/>
    <property type="match status" value="1"/>
</dbReference>
<evidence type="ECO:0000256" key="1">
    <source>
        <dbReference type="ARBA" id="ARBA00023172"/>
    </source>
</evidence>
<sequence length="393" mass="44829">MGFRDGPLFFEMGSSLRLAAFWDARAMGQSLEVIAADLGVGEGTLRRYLVRSGGVRPRIVADSRARLSLEERFRIKELLVEKRSVRSIAAVLGPAPSTISREIRRGSVSGYRSEYRPMRAQRLAWEGRRRPKTLKIPSEPRLLTAVKAGLAERLSPEQIVGRLRRDFPDDPAMSVSHETIYRTLYLQARGGLKRDLQTSTRTGRTIRQPQRRAGHRRSQIKDMVSIWDRPVEALDRTVPGHWEGDLIVGKHGESAIGTIVERHSNFLILIHLDPAKENRVIATRDGLIAKLAGLPTTLKRSLTWDQGREMAQHRHISDMTGIDIYFADPRSPWQRASNENTNGLLRQYFPKRTDLSIHSQTDLDHVADQMNRRPRKRLEFATPYEVLSQYLLH</sequence>
<reference evidence="4 5" key="1">
    <citation type="submission" date="2019-03" db="EMBL/GenBank/DDBJ databases">
        <title>Genomic Encyclopedia of Archaeal and Bacterial Type Strains, Phase II (KMG-II): from individual species to whole genera.</title>
        <authorList>
            <person name="Goeker M."/>
        </authorList>
    </citation>
    <scope>NUCLEOTIDE SEQUENCE [LARGE SCALE GENOMIC DNA]</scope>
    <source>
        <strain evidence="4 5">DSM 24323</strain>
    </source>
</reference>
<organism evidence="4 5">
    <name type="scientific">Naumannella halotolerans</name>
    <dbReference type="NCBI Taxonomy" id="993414"/>
    <lineage>
        <taxon>Bacteria</taxon>
        <taxon>Bacillati</taxon>
        <taxon>Actinomycetota</taxon>
        <taxon>Actinomycetes</taxon>
        <taxon>Propionibacteriales</taxon>
        <taxon>Propionibacteriaceae</taxon>
        <taxon>Naumannella</taxon>
    </lineage>
</organism>
<dbReference type="InterPro" id="IPR036397">
    <property type="entry name" value="RNaseH_sf"/>
</dbReference>
<accession>A0A4R7IYL9</accession>
<dbReference type="GO" id="GO:0005829">
    <property type="term" value="C:cytosol"/>
    <property type="evidence" value="ECO:0007669"/>
    <property type="project" value="TreeGrafter"/>
</dbReference>
<dbReference type="GO" id="GO:0006310">
    <property type="term" value="P:DNA recombination"/>
    <property type="evidence" value="ECO:0007669"/>
    <property type="project" value="UniProtKB-KW"/>
</dbReference>
<dbReference type="Pfam" id="PF00665">
    <property type="entry name" value="rve"/>
    <property type="match status" value="1"/>
</dbReference>
<feature type="compositionally biased region" description="Basic residues" evidence="2">
    <location>
        <begin position="209"/>
        <end position="218"/>
    </location>
</feature>
<dbReference type="InterPro" id="IPR051917">
    <property type="entry name" value="Transposase-Integrase"/>
</dbReference>
<dbReference type="GO" id="GO:0004803">
    <property type="term" value="F:transposase activity"/>
    <property type="evidence" value="ECO:0007669"/>
    <property type="project" value="TreeGrafter"/>
</dbReference>
<dbReference type="AlphaFoldDB" id="A0A4R7IYL9"/>
<dbReference type="InterPro" id="IPR001584">
    <property type="entry name" value="Integrase_cat-core"/>
</dbReference>
<dbReference type="EMBL" id="SOAW01000004">
    <property type="protein sequence ID" value="TDT29043.1"/>
    <property type="molecule type" value="Genomic_DNA"/>
</dbReference>
<dbReference type="PANTHER" id="PTHR10948:SF23">
    <property type="entry name" value="TRANSPOSASE INSI FOR INSERTION SEQUENCE ELEMENT IS30A-RELATED"/>
    <property type="match status" value="1"/>
</dbReference>
<evidence type="ECO:0000259" key="3">
    <source>
        <dbReference type="PROSITE" id="PS50994"/>
    </source>
</evidence>
<feature type="domain" description="Integrase catalytic" evidence="3">
    <location>
        <begin position="235"/>
        <end position="391"/>
    </location>
</feature>
<dbReference type="SUPFAM" id="SSF53098">
    <property type="entry name" value="Ribonuclease H-like"/>
    <property type="match status" value="1"/>
</dbReference>
<dbReference type="InterPro" id="IPR053392">
    <property type="entry name" value="Transposase_IS30-like"/>
</dbReference>
<dbReference type="PANTHER" id="PTHR10948">
    <property type="entry name" value="TRANSPOSASE"/>
    <property type="match status" value="1"/>
</dbReference>
<keyword evidence="1" id="KW-0233">DNA recombination</keyword>
<gene>
    <name evidence="4" type="ORF">CLV29_3136</name>
</gene>
<keyword evidence="5" id="KW-1185">Reference proteome</keyword>
<dbReference type="GO" id="GO:0015074">
    <property type="term" value="P:DNA integration"/>
    <property type="evidence" value="ECO:0007669"/>
    <property type="project" value="InterPro"/>
</dbReference>
<proteinExistence type="predicted"/>
<feature type="compositionally biased region" description="Polar residues" evidence="2">
    <location>
        <begin position="197"/>
        <end position="208"/>
    </location>
</feature>
<dbReference type="PROSITE" id="PS50994">
    <property type="entry name" value="INTEGRASE"/>
    <property type="match status" value="1"/>
</dbReference>
<protein>
    <submittedName>
        <fullName evidence="4">IS30 family transposase</fullName>
    </submittedName>
</protein>
<name>A0A4R7IYL9_9ACTN</name>
<dbReference type="Proteomes" id="UP000295371">
    <property type="component" value="Unassembled WGS sequence"/>
</dbReference>
<evidence type="ECO:0000313" key="5">
    <source>
        <dbReference type="Proteomes" id="UP000295371"/>
    </source>
</evidence>
<dbReference type="Gene3D" id="3.30.420.10">
    <property type="entry name" value="Ribonuclease H-like superfamily/Ribonuclease H"/>
    <property type="match status" value="1"/>
</dbReference>
<dbReference type="InterPro" id="IPR012337">
    <property type="entry name" value="RNaseH-like_sf"/>
</dbReference>
<feature type="region of interest" description="Disordered" evidence="2">
    <location>
        <begin position="195"/>
        <end position="218"/>
    </location>
</feature>
<dbReference type="GO" id="GO:0032196">
    <property type="term" value="P:transposition"/>
    <property type="evidence" value="ECO:0007669"/>
    <property type="project" value="TreeGrafter"/>
</dbReference>
<dbReference type="GO" id="GO:0003676">
    <property type="term" value="F:nucleic acid binding"/>
    <property type="evidence" value="ECO:0007669"/>
    <property type="project" value="InterPro"/>
</dbReference>
<comment type="caution">
    <text evidence="4">The sequence shown here is derived from an EMBL/GenBank/DDBJ whole genome shotgun (WGS) entry which is preliminary data.</text>
</comment>